<organism evidence="1 2">
    <name type="scientific">Sphingobium yanoikuyae</name>
    <name type="common">Sphingomonas yanoikuyae</name>
    <dbReference type="NCBI Taxonomy" id="13690"/>
    <lineage>
        <taxon>Bacteria</taxon>
        <taxon>Pseudomonadati</taxon>
        <taxon>Pseudomonadota</taxon>
        <taxon>Alphaproteobacteria</taxon>
        <taxon>Sphingomonadales</taxon>
        <taxon>Sphingomonadaceae</taxon>
        <taxon>Sphingobium</taxon>
    </lineage>
</organism>
<dbReference type="EMBL" id="CP020925">
    <property type="protein sequence ID" value="ATP19152.1"/>
    <property type="molecule type" value="Genomic_DNA"/>
</dbReference>
<name>A0A0J9CUS6_SPHYA</name>
<gene>
    <name evidence="1" type="ORF">BV87_12565</name>
</gene>
<dbReference type="Proteomes" id="UP000037029">
    <property type="component" value="Chromosome"/>
</dbReference>
<evidence type="ECO:0000313" key="2">
    <source>
        <dbReference type="Proteomes" id="UP000037029"/>
    </source>
</evidence>
<sequence>MADRSDPVAATVDDDAAFAEGAITLWANLLTLIGTHLRETGTPRQEVLDMLTMLHETNEETIRSPRARAIASRHLMSVYRALGEA</sequence>
<proteinExistence type="predicted"/>
<protein>
    <submittedName>
        <fullName evidence="1">Uncharacterized protein</fullName>
    </submittedName>
</protein>
<reference evidence="1 2" key="1">
    <citation type="submission" date="2017-04" db="EMBL/GenBank/DDBJ databases">
        <title>Characterization, genome and methylation analysis of a phthalic acid esters degrading strain Sphingobium yanoikuyae SHJ.</title>
        <authorList>
            <person name="Feng L."/>
        </authorList>
    </citation>
    <scope>NUCLEOTIDE SEQUENCE [LARGE SCALE GENOMIC DNA]</scope>
    <source>
        <strain evidence="1 2">SHJ</strain>
    </source>
</reference>
<dbReference type="AlphaFoldDB" id="A0A0J9CUS6"/>
<dbReference type="RefSeq" id="WP_004212618.1">
    <property type="nucleotide sequence ID" value="NZ_CP020925.1"/>
</dbReference>
<accession>A0A0J9CUS6</accession>
<evidence type="ECO:0000313" key="1">
    <source>
        <dbReference type="EMBL" id="ATP19152.1"/>
    </source>
</evidence>